<dbReference type="SUPFAM" id="SSF55797">
    <property type="entry name" value="PR-1-like"/>
    <property type="match status" value="1"/>
</dbReference>
<evidence type="ECO:0000259" key="2">
    <source>
        <dbReference type="Pfam" id="PF00188"/>
    </source>
</evidence>
<sequence length="410" mass="44461">MLKKRLIAVIGAVTAGLITASTAGAADMWQERTIDDSYKDWTITFSSDVSTDALTETPIRVATEDGETLYVEALLDASNEVTVLPPADGYDPGASYELVVPQELHSEQGTALKEKAVLPFTMEEDEEAESLEALELGAEQKEVETFLGAPEASGVESIYDYQWDIYHEDYAAYTQVGYNDDREAVGFLTFSPDSPEISEVNVGDDQVDARDALGEPLEHIHREGTNYVVEDDTNDIFHHDGAYHWVFYDLAQEAEVMAVAVIDEAAEEALGGFYGEPSDDLRAGLEEQSVAQLGAIRVQHDLAPLGWHEASTATSRAHSKDMADGSFLGHAGSDGRGPFERLSDDGFAFGAAAENVAYGTAAAVYTNVGLMNSPGHRANILNGDLEQVSVGFAFDAENRPFITQKFLTPR</sequence>
<dbReference type="InterPro" id="IPR014044">
    <property type="entry name" value="CAP_dom"/>
</dbReference>
<dbReference type="Pfam" id="PF00188">
    <property type="entry name" value="CAP"/>
    <property type="match status" value="1"/>
</dbReference>
<keyword evidence="1" id="KW-0732">Signal</keyword>
<dbReference type="InterPro" id="IPR029410">
    <property type="entry name" value="CAP_assoc"/>
</dbReference>
<dbReference type="AlphaFoldDB" id="A0A2P8HQE0"/>
<dbReference type="Pfam" id="PF14504">
    <property type="entry name" value="CAP_assoc_N"/>
    <property type="match status" value="1"/>
</dbReference>
<dbReference type="EMBL" id="PYAV01000004">
    <property type="protein sequence ID" value="PSL48422.1"/>
    <property type="molecule type" value="Genomic_DNA"/>
</dbReference>
<dbReference type="InterPro" id="IPR035940">
    <property type="entry name" value="CAP_sf"/>
</dbReference>
<evidence type="ECO:0000313" key="4">
    <source>
        <dbReference type="EMBL" id="PSL48422.1"/>
    </source>
</evidence>
<dbReference type="RefSeq" id="WP_106587993.1">
    <property type="nucleotide sequence ID" value="NZ_PYAV01000004.1"/>
</dbReference>
<name>A0A2P8HQE0_9BACI</name>
<dbReference type="OrthoDB" id="9783944at2"/>
<protein>
    <submittedName>
        <fullName evidence="4">CAP domain-containing protein</fullName>
    </submittedName>
</protein>
<feature type="signal peptide" evidence="1">
    <location>
        <begin position="1"/>
        <end position="25"/>
    </location>
</feature>
<evidence type="ECO:0000259" key="3">
    <source>
        <dbReference type="Pfam" id="PF14504"/>
    </source>
</evidence>
<comment type="caution">
    <text evidence="4">The sequence shown here is derived from an EMBL/GenBank/DDBJ whole genome shotgun (WGS) entry which is preliminary data.</text>
</comment>
<dbReference type="Gene3D" id="3.40.33.10">
    <property type="entry name" value="CAP"/>
    <property type="match status" value="1"/>
</dbReference>
<feature type="chain" id="PRO_5015200837" evidence="1">
    <location>
        <begin position="26"/>
        <end position="410"/>
    </location>
</feature>
<accession>A0A2P8HQE0</accession>
<organism evidence="4 5">
    <name type="scientific">Salsuginibacillus halophilus</name>
    <dbReference type="NCBI Taxonomy" id="517424"/>
    <lineage>
        <taxon>Bacteria</taxon>
        <taxon>Bacillati</taxon>
        <taxon>Bacillota</taxon>
        <taxon>Bacilli</taxon>
        <taxon>Bacillales</taxon>
        <taxon>Bacillaceae</taxon>
        <taxon>Salsuginibacillus</taxon>
    </lineage>
</organism>
<dbReference type="PANTHER" id="PTHR31157:SF1">
    <property type="entry name" value="SCP DOMAIN-CONTAINING PROTEIN"/>
    <property type="match status" value="1"/>
</dbReference>
<gene>
    <name evidence="4" type="ORF">B0H94_10422</name>
</gene>
<reference evidence="4 5" key="1">
    <citation type="submission" date="2018-03" db="EMBL/GenBank/DDBJ databases">
        <title>Genomic Encyclopedia of Type Strains, Phase III (KMG-III): the genomes of soil and plant-associated and newly described type strains.</title>
        <authorList>
            <person name="Whitman W."/>
        </authorList>
    </citation>
    <scope>NUCLEOTIDE SEQUENCE [LARGE SCALE GENOMIC DNA]</scope>
    <source>
        <strain evidence="4 5">CGMCC 1.07653</strain>
    </source>
</reference>
<dbReference type="PANTHER" id="PTHR31157">
    <property type="entry name" value="SCP DOMAIN-CONTAINING PROTEIN"/>
    <property type="match status" value="1"/>
</dbReference>
<keyword evidence="5" id="KW-1185">Reference proteome</keyword>
<dbReference type="CDD" id="cd05379">
    <property type="entry name" value="CAP_bacterial"/>
    <property type="match status" value="1"/>
</dbReference>
<evidence type="ECO:0000313" key="5">
    <source>
        <dbReference type="Proteomes" id="UP000242310"/>
    </source>
</evidence>
<dbReference type="Proteomes" id="UP000242310">
    <property type="component" value="Unassembled WGS sequence"/>
</dbReference>
<evidence type="ECO:0000256" key="1">
    <source>
        <dbReference type="SAM" id="SignalP"/>
    </source>
</evidence>
<feature type="domain" description="CAP-associated" evidence="3">
    <location>
        <begin position="136"/>
        <end position="269"/>
    </location>
</feature>
<feature type="domain" description="SCP" evidence="2">
    <location>
        <begin position="296"/>
        <end position="405"/>
    </location>
</feature>
<proteinExistence type="predicted"/>